<gene>
    <name evidence="3" type="primary">SRF1</name>
    <name evidence="3" type="ORF">FIM1_3790</name>
</gene>
<evidence type="ECO:0000256" key="2">
    <source>
        <dbReference type="SAM" id="Phobius"/>
    </source>
</evidence>
<keyword evidence="2" id="KW-0812">Transmembrane</keyword>
<proteinExistence type="predicted"/>
<keyword evidence="2" id="KW-1133">Transmembrane helix</keyword>
<dbReference type="EMBL" id="CP015059">
    <property type="protein sequence ID" value="QGN17060.1"/>
    <property type="molecule type" value="Genomic_DNA"/>
</dbReference>
<dbReference type="InterPro" id="IPR037737">
    <property type="entry name" value="Srf1"/>
</dbReference>
<protein>
    <submittedName>
        <fullName evidence="3">Protein SRF1</fullName>
    </submittedName>
</protein>
<evidence type="ECO:0000256" key="1">
    <source>
        <dbReference type="SAM" id="MobiDB-lite"/>
    </source>
</evidence>
<feature type="transmembrane region" description="Helical" evidence="2">
    <location>
        <begin position="312"/>
        <end position="336"/>
    </location>
</feature>
<dbReference type="Proteomes" id="UP000422736">
    <property type="component" value="Chromosome 6"/>
</dbReference>
<name>A0ABX6EXH7_KLUMA</name>
<evidence type="ECO:0000313" key="4">
    <source>
        <dbReference type="Proteomes" id="UP000422736"/>
    </source>
</evidence>
<feature type="transmembrane region" description="Helical" evidence="2">
    <location>
        <begin position="356"/>
        <end position="375"/>
    </location>
</feature>
<feature type="region of interest" description="Disordered" evidence="1">
    <location>
        <begin position="1"/>
        <end position="51"/>
    </location>
</feature>
<organism evidence="3 4">
    <name type="scientific">Kluyveromyces marxianus</name>
    <name type="common">Yeast</name>
    <name type="synonym">Candida kefyr</name>
    <dbReference type="NCBI Taxonomy" id="4911"/>
    <lineage>
        <taxon>Eukaryota</taxon>
        <taxon>Fungi</taxon>
        <taxon>Dikarya</taxon>
        <taxon>Ascomycota</taxon>
        <taxon>Saccharomycotina</taxon>
        <taxon>Saccharomycetes</taxon>
        <taxon>Saccharomycetales</taxon>
        <taxon>Saccharomycetaceae</taxon>
        <taxon>Kluyveromyces</taxon>
    </lineage>
</organism>
<reference evidence="3 4" key="2">
    <citation type="submission" date="2019-11" db="EMBL/GenBank/DDBJ databases">
        <authorList>
            <person name="Lu H."/>
        </authorList>
    </citation>
    <scope>NUCLEOTIDE SEQUENCE [LARGE SCALE GENOMIC DNA]</scope>
    <source>
        <strain evidence="3 4">FIM1</strain>
    </source>
</reference>
<feature type="compositionally biased region" description="Polar residues" evidence="1">
    <location>
        <begin position="40"/>
        <end position="51"/>
    </location>
</feature>
<evidence type="ECO:0000313" key="3">
    <source>
        <dbReference type="EMBL" id="QGN17060.1"/>
    </source>
</evidence>
<feature type="compositionally biased region" description="Basic and acidic residues" evidence="1">
    <location>
        <begin position="7"/>
        <end position="21"/>
    </location>
</feature>
<sequence>MSAGSVERMHALSKGGKDGHVSPKKPKASPVAGLSLSGGDPSNENGQTPNILNAYSLDARTVPPFAVDTAAVSGNQRRSKRLESDQMFKDTFLMSHADKWSEFLQNAGSNPSYTSRIVLERKKHGESITTSDTKGHAVSKGRSTIVSHHTASSVAEKGEKSEKVGSSSITSETISDNKGYDYESTTDSSYNEEAERVRREILQDLDGEWEGGKRLDAIFNAPIPENYELSNQRDRSEWLKYIAQLKAFYYLKKEGSKASMEGHPYDNGMFHSLVNKGKDKFHDKKNSWASLERRKKQQWLPRIRRLLLQSQYLPLSLRFIIGILCIVSLSLATRIYQNSDSTVASIESSIPQQPSTIMALCVNSIAIVYLIYIGYDEFSGKPLGIRDPLGKLRLIMLDLLFIIFSSANLSLTFNTLYDSRWVCTSNGRSISDLPHVGYICHKQRALAAFLFLVLVTWVLTFTISIVRVVERVSSGSPRI</sequence>
<keyword evidence="4" id="KW-1185">Reference proteome</keyword>
<reference evidence="3 4" key="1">
    <citation type="submission" date="2016-03" db="EMBL/GenBank/DDBJ databases">
        <title>How can Kluyveromyces marxianus grow so fast - potential evolutionary course in Saccharomyces Complex revealed by comparative genomics.</title>
        <authorList>
            <person name="Mo W."/>
            <person name="Lu W."/>
            <person name="Yang X."/>
            <person name="Qi J."/>
            <person name="Lv H."/>
        </authorList>
    </citation>
    <scope>NUCLEOTIDE SEQUENCE [LARGE SCALE GENOMIC DNA]</scope>
    <source>
        <strain evidence="3 4">FIM1</strain>
    </source>
</reference>
<feature type="transmembrane region" description="Helical" evidence="2">
    <location>
        <begin position="445"/>
        <end position="469"/>
    </location>
</feature>
<feature type="compositionally biased region" description="Polar residues" evidence="1">
    <location>
        <begin position="141"/>
        <end position="150"/>
    </location>
</feature>
<keyword evidence="2" id="KW-0472">Membrane</keyword>
<dbReference type="PANTHER" id="PTHR36819:SF1">
    <property type="entry name" value="REGULATOR OF PHOSPHOLIPASE D SRF1"/>
    <property type="match status" value="1"/>
</dbReference>
<accession>A0ABX6EXH7</accession>
<feature type="region of interest" description="Disordered" evidence="1">
    <location>
        <begin position="124"/>
        <end position="194"/>
    </location>
</feature>
<dbReference type="PANTHER" id="PTHR36819">
    <property type="entry name" value="REGULATOR OF PHOSPHOLIPASE D SRF1"/>
    <property type="match status" value="1"/>
</dbReference>
<feature type="transmembrane region" description="Helical" evidence="2">
    <location>
        <begin position="395"/>
        <end position="417"/>
    </location>
</feature>